<gene>
    <name evidence="2" type="ORF">Pka01_46860</name>
</gene>
<dbReference type="EMBL" id="BONV01000021">
    <property type="protein sequence ID" value="GIG81559.1"/>
    <property type="molecule type" value="Genomic_DNA"/>
</dbReference>
<feature type="region of interest" description="Disordered" evidence="1">
    <location>
        <begin position="536"/>
        <end position="558"/>
    </location>
</feature>
<evidence type="ECO:0000256" key="1">
    <source>
        <dbReference type="SAM" id="MobiDB-lite"/>
    </source>
</evidence>
<feature type="compositionally biased region" description="Low complexity" evidence="1">
    <location>
        <begin position="233"/>
        <end position="250"/>
    </location>
</feature>
<dbReference type="Proteomes" id="UP000630097">
    <property type="component" value="Unassembled WGS sequence"/>
</dbReference>
<feature type="compositionally biased region" description="Low complexity" evidence="1">
    <location>
        <begin position="142"/>
        <end position="185"/>
    </location>
</feature>
<proteinExistence type="predicted"/>
<keyword evidence="3" id="KW-1185">Reference proteome</keyword>
<reference evidence="2 3" key="1">
    <citation type="submission" date="2021-01" db="EMBL/GenBank/DDBJ databases">
        <title>Whole genome shotgun sequence of Planotetraspora kaengkrachanensis NBRC 104272.</title>
        <authorList>
            <person name="Komaki H."/>
            <person name="Tamura T."/>
        </authorList>
    </citation>
    <scope>NUCLEOTIDE SEQUENCE [LARGE SCALE GENOMIC DNA]</scope>
    <source>
        <strain evidence="2 3">NBRC 104272</strain>
    </source>
</reference>
<sequence>MDAESTICLSDMVPALRWSRPQQVAEILADPRLPGGWWASVALKRALDATGVDWLCERLARLAVSRWDHLTLTDLLPALQVHPVDPALPGWPEPVQAAVKGAGGWFRLRRLTPHDLQSASAAPEAVLATLFREIFTHPLIHPGPQSAAQAPGQPAAQVTLQPQAQQPNAQQPNGQPQVAAQAGPLVPGPRAPQTPVLPAPVPQVPVQQAPAQQAPAQQALAPQAPAQQPPVQQPHIQQSPVPQAPGVQAPGVPPVQAPAGQTPMQAPPAQGQPQAQAAPADETPSLLAPPPPLPPALASEHPMVGVVDGLFRSWDPLARAVAAQRLFAAEPVGLRTLAHELNVDRETLSHAQRAAEERVLHWLRSPDSTALTGHLFGLTEWLGAAATQEQLIAADPSHPIEVPVLGTPLWRVLVTLMPDRRLQDGWLVVGDLAGLRDKSRQILAGSPPDADVVQVLGQLGIRAHSARAWLDSIPPTSDPRSFAPLPPMENSQPLPRRTPGANGHQLQRGGVPIPSQANNGPDAATALAALNALTGQAPRPHLVPGPRATPGPASDPRRWQRIDVTSGHLRGEPVAVPEVYATQLGMRPGTLLSVTGPGDNAVVLIWRDRQPMFDSLQPVLMRLNARPGDAVYVTVDGYRLDAQLTS</sequence>
<dbReference type="RefSeq" id="WP_203884922.1">
    <property type="nucleotide sequence ID" value="NZ_BAABHH010000004.1"/>
</dbReference>
<evidence type="ECO:0000313" key="3">
    <source>
        <dbReference type="Proteomes" id="UP000630097"/>
    </source>
</evidence>
<accession>A0A8J3PV01</accession>
<protein>
    <submittedName>
        <fullName evidence="2">Uncharacterized protein</fullName>
    </submittedName>
</protein>
<feature type="compositionally biased region" description="Low complexity" evidence="1">
    <location>
        <begin position="257"/>
        <end position="286"/>
    </location>
</feature>
<feature type="region of interest" description="Disordered" evidence="1">
    <location>
        <begin position="470"/>
        <end position="521"/>
    </location>
</feature>
<organism evidence="2 3">
    <name type="scientific">Planotetraspora kaengkrachanensis</name>
    <dbReference type="NCBI Taxonomy" id="575193"/>
    <lineage>
        <taxon>Bacteria</taxon>
        <taxon>Bacillati</taxon>
        <taxon>Actinomycetota</taxon>
        <taxon>Actinomycetes</taxon>
        <taxon>Streptosporangiales</taxon>
        <taxon>Streptosporangiaceae</taxon>
        <taxon>Planotetraspora</taxon>
    </lineage>
</organism>
<evidence type="ECO:0000313" key="2">
    <source>
        <dbReference type="EMBL" id="GIG81559.1"/>
    </source>
</evidence>
<feature type="compositionally biased region" description="Low complexity" evidence="1">
    <location>
        <begin position="204"/>
        <end position="226"/>
    </location>
</feature>
<dbReference type="AlphaFoldDB" id="A0A8J3PV01"/>
<comment type="caution">
    <text evidence="2">The sequence shown here is derived from an EMBL/GenBank/DDBJ whole genome shotgun (WGS) entry which is preliminary data.</text>
</comment>
<name>A0A8J3PV01_9ACTN</name>
<feature type="region of interest" description="Disordered" evidence="1">
    <location>
        <begin position="142"/>
        <end position="296"/>
    </location>
</feature>
<feature type="compositionally biased region" description="Pro residues" evidence="1">
    <location>
        <begin position="186"/>
        <end position="203"/>
    </location>
</feature>